<reference evidence="2 3" key="1">
    <citation type="journal article" date="2015" name="Nature">
        <title>rRNA introns, odd ribosomes, and small enigmatic genomes across a large radiation of phyla.</title>
        <authorList>
            <person name="Brown C.T."/>
            <person name="Hug L.A."/>
            <person name="Thomas B.C."/>
            <person name="Sharon I."/>
            <person name="Castelle C.J."/>
            <person name="Singh A."/>
            <person name="Wilkins M.J."/>
            <person name="Williams K.H."/>
            <person name="Banfield J.F."/>
        </authorList>
    </citation>
    <scope>NUCLEOTIDE SEQUENCE [LARGE SCALE GENOMIC DNA]</scope>
</reference>
<dbReference type="SUPFAM" id="SSF51445">
    <property type="entry name" value="(Trans)glycosidases"/>
    <property type="match status" value="1"/>
</dbReference>
<dbReference type="InterPro" id="IPR051923">
    <property type="entry name" value="Glycosyl_Hydrolase_39"/>
</dbReference>
<keyword evidence="1" id="KW-0472">Membrane</keyword>
<dbReference type="PANTHER" id="PTHR12631">
    <property type="entry name" value="ALPHA-L-IDURONIDASE"/>
    <property type="match status" value="1"/>
</dbReference>
<name>A0A0G0GBP7_9BACT</name>
<dbReference type="Proteomes" id="UP000034316">
    <property type="component" value="Unassembled WGS sequence"/>
</dbReference>
<dbReference type="EMBL" id="LBRB01000002">
    <property type="protein sequence ID" value="KKP89112.1"/>
    <property type="molecule type" value="Genomic_DNA"/>
</dbReference>
<evidence type="ECO:0000256" key="1">
    <source>
        <dbReference type="SAM" id="Phobius"/>
    </source>
</evidence>
<organism evidence="2 3">
    <name type="scientific">Berkelbacteria bacterium GW2011_GWA2_35_9</name>
    <dbReference type="NCBI Taxonomy" id="1618333"/>
    <lineage>
        <taxon>Bacteria</taxon>
        <taxon>Candidatus Berkelbacteria</taxon>
    </lineage>
</organism>
<dbReference type="AlphaFoldDB" id="A0A0G0GBP7"/>
<dbReference type="Gene3D" id="3.20.20.80">
    <property type="entry name" value="Glycosidases"/>
    <property type="match status" value="1"/>
</dbReference>
<keyword evidence="1" id="KW-1133">Transmembrane helix</keyword>
<evidence type="ECO:0000313" key="2">
    <source>
        <dbReference type="EMBL" id="KKP89112.1"/>
    </source>
</evidence>
<evidence type="ECO:0000313" key="3">
    <source>
        <dbReference type="Proteomes" id="UP000034316"/>
    </source>
</evidence>
<gene>
    <name evidence="2" type="ORF">UR93_C0002G0014</name>
</gene>
<comment type="caution">
    <text evidence="2">The sequence shown here is derived from an EMBL/GenBank/DDBJ whole genome shotgun (WGS) entry which is preliminary data.</text>
</comment>
<protein>
    <recommendedName>
        <fullName evidence="4">Asl1-like glycosyl hydrolase catalytic domain-containing protein</fullName>
    </recommendedName>
</protein>
<dbReference type="PANTHER" id="PTHR12631:SF10">
    <property type="entry name" value="BETA-XYLOSIDASE-LIKE PROTEIN-RELATED"/>
    <property type="match status" value="1"/>
</dbReference>
<dbReference type="GO" id="GO:0004553">
    <property type="term" value="F:hydrolase activity, hydrolyzing O-glycosyl compounds"/>
    <property type="evidence" value="ECO:0007669"/>
    <property type="project" value="TreeGrafter"/>
</dbReference>
<keyword evidence="1" id="KW-0812">Transmembrane</keyword>
<proteinExistence type="predicted"/>
<accession>A0A0G0GBP7</accession>
<dbReference type="InterPro" id="IPR017853">
    <property type="entry name" value="GH"/>
</dbReference>
<dbReference type="STRING" id="1618333.UR93_C0002G0014"/>
<evidence type="ECO:0008006" key="4">
    <source>
        <dbReference type="Google" id="ProtNLM"/>
    </source>
</evidence>
<sequence length="477" mass="54542">MNPLPSPWQGDVLPMNYSRLNCISFHCSDVSVGVPTFIIVGKLLSHKTNFSLNEYKYQQFCDTIHNMKRKKVLFLVAVGIIILITVFVILNRSNADITPNPQLSDRIGVFGLVNPEMAEDLRVGWTRYPIVWTEWEEFRNSGTLTPKIRALDRFRQRNPGVKIIITLDSNHPTKTKCFMDDPVFRQQHNITDKLYATFRPKANCPPKNLSEYKEYVRDIVTVGKDFVTAWQIGNEVFATPRWDTVFYNGPFDDPNEIDYLDEFNAAYTTIKEIDPNAVIVSPGINFHRSEFDNLLNHIQLSDPDEQEKWNNIAINFSKLIINNCNKIDMVDIHLYHTIASIPNRVKWTSKVLNESNCNKPIISTEIAGPNPIPGSTEFENYILNDSQFQADQANDLQTRITLALNNGIQATLWFYSQDLKTAQEIIDNYNDPEYSSASNILLSKFGLVEKDGDFKPAYYKLQTLASQGIGSTCKVFE</sequence>
<feature type="transmembrane region" description="Helical" evidence="1">
    <location>
        <begin position="72"/>
        <end position="90"/>
    </location>
</feature>